<proteinExistence type="predicted"/>
<reference evidence="1" key="1">
    <citation type="submission" date="2014-09" db="EMBL/GenBank/DDBJ databases">
        <authorList>
            <person name="Magalhaes I.L.F."/>
            <person name="Oliveira U."/>
            <person name="Santos F.R."/>
            <person name="Vidigal T.H.D.A."/>
            <person name="Brescovit A.D."/>
            <person name="Santos A.J."/>
        </authorList>
    </citation>
    <scope>NUCLEOTIDE SEQUENCE</scope>
    <source>
        <tissue evidence="1">Shoot tissue taken approximately 20 cm above the soil surface</tissue>
    </source>
</reference>
<reference evidence="1" key="2">
    <citation type="journal article" date="2015" name="Data Brief">
        <title>Shoot transcriptome of the giant reed, Arundo donax.</title>
        <authorList>
            <person name="Barrero R.A."/>
            <person name="Guerrero F.D."/>
            <person name="Moolhuijzen P."/>
            <person name="Goolsby J.A."/>
            <person name="Tidwell J."/>
            <person name="Bellgard S.E."/>
            <person name="Bellgard M.I."/>
        </authorList>
    </citation>
    <scope>NUCLEOTIDE SEQUENCE</scope>
    <source>
        <tissue evidence="1">Shoot tissue taken approximately 20 cm above the soil surface</tissue>
    </source>
</reference>
<evidence type="ECO:0000313" key="1">
    <source>
        <dbReference type="EMBL" id="JAD16889.1"/>
    </source>
</evidence>
<sequence length="67" mass="7777">MHKSLDLLSTVFTETMRHVNYIKARPTSIRGRKMPVFNFDIGHHSKFLQVDSASSTFEVHRQCTTHC</sequence>
<accession>A0A0A9TSP0</accession>
<name>A0A0A9TSP0_ARUDO</name>
<protein>
    <submittedName>
        <fullName evidence="1">Uncharacterized protein</fullName>
    </submittedName>
</protein>
<dbReference type="AlphaFoldDB" id="A0A0A9TSP0"/>
<dbReference type="EMBL" id="GBRH01281006">
    <property type="protein sequence ID" value="JAD16889.1"/>
    <property type="molecule type" value="Transcribed_RNA"/>
</dbReference>
<organism evidence="1">
    <name type="scientific">Arundo donax</name>
    <name type="common">Giant reed</name>
    <name type="synonym">Donax arundinaceus</name>
    <dbReference type="NCBI Taxonomy" id="35708"/>
    <lineage>
        <taxon>Eukaryota</taxon>
        <taxon>Viridiplantae</taxon>
        <taxon>Streptophyta</taxon>
        <taxon>Embryophyta</taxon>
        <taxon>Tracheophyta</taxon>
        <taxon>Spermatophyta</taxon>
        <taxon>Magnoliopsida</taxon>
        <taxon>Liliopsida</taxon>
        <taxon>Poales</taxon>
        <taxon>Poaceae</taxon>
        <taxon>PACMAD clade</taxon>
        <taxon>Arundinoideae</taxon>
        <taxon>Arundineae</taxon>
        <taxon>Arundo</taxon>
    </lineage>
</organism>